<comment type="caution">
    <text evidence="3">The sequence shown here is derived from an EMBL/GenBank/DDBJ whole genome shotgun (WGS) entry which is preliminary data.</text>
</comment>
<keyword evidence="2" id="KW-0812">Transmembrane</keyword>
<keyword evidence="2" id="KW-0472">Membrane</keyword>
<feature type="compositionally biased region" description="Low complexity" evidence="1">
    <location>
        <begin position="8"/>
        <end position="17"/>
    </location>
</feature>
<dbReference type="EMBL" id="JBHSLN010000082">
    <property type="protein sequence ID" value="MFC5298826.1"/>
    <property type="molecule type" value="Genomic_DNA"/>
</dbReference>
<feature type="transmembrane region" description="Helical" evidence="2">
    <location>
        <begin position="29"/>
        <end position="49"/>
    </location>
</feature>
<gene>
    <name evidence="3" type="ORF">ACFPK8_15040</name>
</gene>
<dbReference type="RefSeq" id="WP_193116478.1">
    <property type="nucleotide sequence ID" value="NZ_BAAAIR010000027.1"/>
</dbReference>
<feature type="region of interest" description="Disordered" evidence="1">
    <location>
        <begin position="1"/>
        <end position="24"/>
    </location>
</feature>
<organism evidence="3 4">
    <name type="scientific">Brachybacterium tyrofermentans</name>
    <dbReference type="NCBI Taxonomy" id="47848"/>
    <lineage>
        <taxon>Bacteria</taxon>
        <taxon>Bacillati</taxon>
        <taxon>Actinomycetota</taxon>
        <taxon>Actinomycetes</taxon>
        <taxon>Micrococcales</taxon>
        <taxon>Dermabacteraceae</taxon>
        <taxon>Brachybacterium</taxon>
    </lineage>
</organism>
<proteinExistence type="predicted"/>
<keyword evidence="2" id="KW-1133">Transmembrane helix</keyword>
<evidence type="ECO:0000313" key="4">
    <source>
        <dbReference type="Proteomes" id="UP001595937"/>
    </source>
</evidence>
<evidence type="ECO:0000256" key="2">
    <source>
        <dbReference type="SAM" id="Phobius"/>
    </source>
</evidence>
<name>A0ABW0FIP8_9MICO</name>
<protein>
    <recommendedName>
        <fullName evidence="5">DUF4333 domain-containing protein</fullName>
    </recommendedName>
</protein>
<keyword evidence="4" id="KW-1185">Reference proteome</keyword>
<dbReference type="GeneID" id="303296621"/>
<evidence type="ECO:0000313" key="3">
    <source>
        <dbReference type="EMBL" id="MFC5298826.1"/>
    </source>
</evidence>
<reference evidence="4" key="1">
    <citation type="journal article" date="2019" name="Int. J. Syst. Evol. Microbiol.">
        <title>The Global Catalogue of Microorganisms (GCM) 10K type strain sequencing project: providing services to taxonomists for standard genome sequencing and annotation.</title>
        <authorList>
            <consortium name="The Broad Institute Genomics Platform"/>
            <consortium name="The Broad Institute Genome Sequencing Center for Infectious Disease"/>
            <person name="Wu L."/>
            <person name="Ma J."/>
        </authorList>
    </citation>
    <scope>NUCLEOTIDE SEQUENCE [LARGE SCALE GENOMIC DNA]</scope>
    <source>
        <strain evidence="4">CGMCC 1.16455</strain>
    </source>
</reference>
<evidence type="ECO:0000256" key="1">
    <source>
        <dbReference type="SAM" id="MobiDB-lite"/>
    </source>
</evidence>
<dbReference type="Proteomes" id="UP001595937">
    <property type="component" value="Unassembled WGS sequence"/>
</dbReference>
<evidence type="ECO:0008006" key="5">
    <source>
        <dbReference type="Google" id="ProtNLM"/>
    </source>
</evidence>
<sequence>MSAENPLSAAAPAGSDPSDGHPEEKEGWLPGWVILLVIAALVVGAVLIAPRIDVRGGSGEPIPTGLKAELGAPSIPDPAEEGVEGATTEEEMVAGVLRYAMESRVLEQAKMKLPTSSECTTSDSTTYECTVTVEDQSARSTIQVDDVSNLTVTSGEQTVIDRDTIHYTVLEQEIVVTDRAIHLEAQQTVAESQEGDSPYDAPRCDEDLPALQVVAEGEEAEGNCYAKPNGWRAWPNWSATLTISTDSTGPSLWKD</sequence>
<accession>A0ABW0FIP8</accession>